<dbReference type="InterPro" id="IPR012337">
    <property type="entry name" value="RNaseH-like_sf"/>
</dbReference>
<dbReference type="Gene3D" id="3.30.420.10">
    <property type="entry name" value="Ribonuclease H-like superfamily/Ribonuclease H"/>
    <property type="match status" value="1"/>
</dbReference>
<dbReference type="InterPro" id="IPR036397">
    <property type="entry name" value="RNaseH_sf"/>
</dbReference>
<dbReference type="SUPFAM" id="SSF53098">
    <property type="entry name" value="Ribonuclease H-like"/>
    <property type="match status" value="1"/>
</dbReference>
<dbReference type="EMBL" id="PFFY01000073">
    <property type="protein sequence ID" value="PIW33982.1"/>
    <property type="molecule type" value="Genomic_DNA"/>
</dbReference>
<protein>
    <recommendedName>
        <fullName evidence="1">Integrase catalytic domain-containing protein</fullName>
    </recommendedName>
</protein>
<dbReference type="AlphaFoldDB" id="A0A2M7GZR0"/>
<dbReference type="PROSITE" id="PS50994">
    <property type="entry name" value="INTEGRASE"/>
    <property type="match status" value="1"/>
</dbReference>
<dbReference type="GO" id="GO:0003676">
    <property type="term" value="F:nucleic acid binding"/>
    <property type="evidence" value="ECO:0007669"/>
    <property type="project" value="InterPro"/>
</dbReference>
<comment type="caution">
    <text evidence="2">The sequence shown here is derived from an EMBL/GenBank/DDBJ whole genome shotgun (WGS) entry which is preliminary data.</text>
</comment>
<feature type="domain" description="Integrase catalytic" evidence="1">
    <location>
        <begin position="129"/>
        <end position="301"/>
    </location>
</feature>
<reference evidence="3" key="1">
    <citation type="submission" date="2017-09" db="EMBL/GenBank/DDBJ databases">
        <title>Depth-based differentiation of microbial function through sediment-hosted aquifers and enrichment of novel symbionts in the deep terrestrial subsurface.</title>
        <authorList>
            <person name="Probst A.J."/>
            <person name="Ladd B."/>
            <person name="Jarett J.K."/>
            <person name="Geller-Mcgrath D.E."/>
            <person name="Sieber C.M.K."/>
            <person name="Emerson J.B."/>
            <person name="Anantharaman K."/>
            <person name="Thomas B.C."/>
            <person name="Malmstrom R."/>
            <person name="Stieglmeier M."/>
            <person name="Klingl A."/>
            <person name="Woyke T."/>
            <person name="Ryan C.M."/>
            <person name="Banfield J.F."/>
        </authorList>
    </citation>
    <scope>NUCLEOTIDE SEQUENCE [LARGE SCALE GENOMIC DNA]</scope>
</reference>
<accession>A0A2M7GZR0</accession>
<proteinExistence type="predicted"/>
<evidence type="ECO:0000259" key="1">
    <source>
        <dbReference type="PROSITE" id="PS50994"/>
    </source>
</evidence>
<dbReference type="GO" id="GO:0015074">
    <property type="term" value="P:DNA integration"/>
    <property type="evidence" value="ECO:0007669"/>
    <property type="project" value="InterPro"/>
</dbReference>
<name>A0A2M7GZR0_9BACT</name>
<evidence type="ECO:0000313" key="2">
    <source>
        <dbReference type="EMBL" id="PIW33982.1"/>
    </source>
</evidence>
<organism evidence="2 3">
    <name type="scientific">bacterium (Candidatus Ratteibacteria) CG15_BIG_FIL_POST_REV_8_21_14_020_41_12</name>
    <dbReference type="NCBI Taxonomy" id="2014291"/>
    <lineage>
        <taxon>Bacteria</taxon>
        <taxon>Candidatus Ratteibacteria</taxon>
    </lineage>
</organism>
<evidence type="ECO:0000313" key="3">
    <source>
        <dbReference type="Proteomes" id="UP000230025"/>
    </source>
</evidence>
<dbReference type="PANTHER" id="PTHR47515:SF2">
    <property type="entry name" value="INTEGRASE CORE DOMAIN PROTEIN"/>
    <property type="match status" value="1"/>
</dbReference>
<dbReference type="InterPro" id="IPR001584">
    <property type="entry name" value="Integrase_cat-core"/>
</dbReference>
<dbReference type="Pfam" id="PF13683">
    <property type="entry name" value="rve_3"/>
    <property type="match status" value="1"/>
</dbReference>
<gene>
    <name evidence="2" type="ORF">COW28_01685</name>
</gene>
<dbReference type="Proteomes" id="UP000230025">
    <property type="component" value="Unassembled WGS sequence"/>
</dbReference>
<sequence length="354" mass="41752">MANYNTFTDYEKQRKLQEIEEECQRVKRGKYWVLKKLGIPRSTYYDWLKTGGKTKSRAPKTVWNKTPEAIEKLIMRIRDDTNLYRSERSYLGIADSLSRDGILITKNGVWSVLKRQGKNRQFIETKKIFIIYPRSQRFLEVVCIDDIGLTNNKPRELSVFNAIDEYSQESVAILFVRHRINRHDVIELLEQIKRRYGRYPKIVRLDNAQAHKSWAAKEYCLKNNIELQFIDKGTPQQNWPVESFNGVLQKDLFNSKLWGGWTDLDNKQKILEDYQEYYNIRKPLDSDPLKRTPREIATGKTSLLTQKRLKIKLLRKHRGQVAAWQEIIKNIKQTTVIAESLLKAPCHLSEMCVN</sequence>
<dbReference type="PANTHER" id="PTHR47515">
    <property type="entry name" value="LOW CALCIUM RESPONSE LOCUS PROTEIN T"/>
    <property type="match status" value="1"/>
</dbReference>